<evidence type="ECO:0000313" key="3">
    <source>
        <dbReference type="Proteomes" id="UP000006643"/>
    </source>
</evidence>
<evidence type="ECO:0000256" key="1">
    <source>
        <dbReference type="SAM" id="MobiDB-lite"/>
    </source>
</evidence>
<keyword evidence="3" id="KW-1185">Reference proteome</keyword>
<dbReference type="EMBL" id="DS028131">
    <property type="protein sequence ID" value="EEY55298.1"/>
    <property type="molecule type" value="Genomic_DNA"/>
</dbReference>
<gene>
    <name evidence="2" type="ORF">PITG_09230</name>
</gene>
<dbReference type="VEuPathDB" id="FungiDB:PITG_09230"/>
<dbReference type="AlphaFoldDB" id="D0NB69"/>
<dbReference type="KEGG" id="pif:PITG_09230"/>
<feature type="region of interest" description="Disordered" evidence="1">
    <location>
        <begin position="1"/>
        <end position="57"/>
    </location>
</feature>
<evidence type="ECO:0000313" key="2">
    <source>
        <dbReference type="EMBL" id="EEY55298.1"/>
    </source>
</evidence>
<dbReference type="RefSeq" id="XP_002903522.1">
    <property type="nucleotide sequence ID" value="XM_002903476.1"/>
</dbReference>
<reference evidence="3" key="1">
    <citation type="journal article" date="2009" name="Nature">
        <title>Genome sequence and analysis of the Irish potato famine pathogen Phytophthora infestans.</title>
        <authorList>
            <consortium name="The Broad Institute Genome Sequencing Platform"/>
            <person name="Haas B.J."/>
            <person name="Kamoun S."/>
            <person name="Zody M.C."/>
            <person name="Jiang R.H."/>
            <person name="Handsaker R.E."/>
            <person name="Cano L.M."/>
            <person name="Grabherr M."/>
            <person name="Kodira C.D."/>
            <person name="Raffaele S."/>
            <person name="Torto-Alalibo T."/>
            <person name="Bozkurt T.O."/>
            <person name="Ah-Fong A.M."/>
            <person name="Alvarado L."/>
            <person name="Anderson V.L."/>
            <person name="Armstrong M.R."/>
            <person name="Avrova A."/>
            <person name="Baxter L."/>
            <person name="Beynon J."/>
            <person name="Boevink P.C."/>
            <person name="Bollmann S.R."/>
            <person name="Bos J.I."/>
            <person name="Bulone V."/>
            <person name="Cai G."/>
            <person name="Cakir C."/>
            <person name="Carrington J.C."/>
            <person name="Chawner M."/>
            <person name="Conti L."/>
            <person name="Costanzo S."/>
            <person name="Ewan R."/>
            <person name="Fahlgren N."/>
            <person name="Fischbach M.A."/>
            <person name="Fugelstad J."/>
            <person name="Gilroy E.M."/>
            <person name="Gnerre S."/>
            <person name="Green P.J."/>
            <person name="Grenville-Briggs L.J."/>
            <person name="Griffith J."/>
            <person name="Grunwald N.J."/>
            <person name="Horn K."/>
            <person name="Horner N.R."/>
            <person name="Hu C.H."/>
            <person name="Huitema E."/>
            <person name="Jeong D.H."/>
            <person name="Jones A.M."/>
            <person name="Jones J.D."/>
            <person name="Jones R.W."/>
            <person name="Karlsson E.K."/>
            <person name="Kunjeti S.G."/>
            <person name="Lamour K."/>
            <person name="Liu Z."/>
            <person name="Ma L."/>
            <person name="Maclean D."/>
            <person name="Chibucos M.C."/>
            <person name="McDonald H."/>
            <person name="McWalters J."/>
            <person name="Meijer H.J."/>
            <person name="Morgan W."/>
            <person name="Morris P.F."/>
            <person name="Munro C.A."/>
            <person name="O'Neill K."/>
            <person name="Ospina-Giraldo M."/>
            <person name="Pinzon A."/>
            <person name="Pritchard L."/>
            <person name="Ramsahoye B."/>
            <person name="Ren Q."/>
            <person name="Restrepo S."/>
            <person name="Roy S."/>
            <person name="Sadanandom A."/>
            <person name="Savidor A."/>
            <person name="Schornack S."/>
            <person name="Schwartz D.C."/>
            <person name="Schumann U.D."/>
            <person name="Schwessinger B."/>
            <person name="Seyer L."/>
            <person name="Sharpe T."/>
            <person name="Silvar C."/>
            <person name="Song J."/>
            <person name="Studholme D.J."/>
            <person name="Sykes S."/>
            <person name="Thines M."/>
            <person name="van de Vondervoort P.J."/>
            <person name="Phuntumart V."/>
            <person name="Wawra S."/>
            <person name="Weide R."/>
            <person name="Win J."/>
            <person name="Young C."/>
            <person name="Zhou S."/>
            <person name="Fry W."/>
            <person name="Meyers B.C."/>
            <person name="van West P."/>
            <person name="Ristaino J."/>
            <person name="Govers F."/>
            <person name="Birch P.R."/>
            <person name="Whisson S.C."/>
            <person name="Judelson H.S."/>
            <person name="Nusbaum C."/>
        </authorList>
    </citation>
    <scope>NUCLEOTIDE SEQUENCE [LARGE SCALE GENOMIC DNA]</scope>
    <source>
        <strain evidence="3">T30-4</strain>
    </source>
</reference>
<dbReference type="GeneID" id="9470553"/>
<feature type="compositionally biased region" description="Basic and acidic residues" evidence="1">
    <location>
        <begin position="1"/>
        <end position="10"/>
    </location>
</feature>
<protein>
    <submittedName>
        <fullName evidence="2">Uncharacterized protein</fullName>
    </submittedName>
</protein>
<dbReference type="InParanoid" id="D0NB69"/>
<dbReference type="Proteomes" id="UP000006643">
    <property type="component" value="Unassembled WGS sequence"/>
</dbReference>
<sequence length="140" mass="14976">MPRQEEGGEGRRRRRRHVWQEGGGDEKRNGSKARKGKCGRSKGDISSGRTLKGCGGLPGRVGGRLSVGCVPAGGAPDSGCTLPPAARMPPLGSVQTPQELLPHPAGREACCRLVARWRSTKSRCMSRRVDIELDALSSYV</sequence>
<organism evidence="2 3">
    <name type="scientific">Phytophthora infestans (strain T30-4)</name>
    <name type="common">Potato late blight agent</name>
    <dbReference type="NCBI Taxonomy" id="403677"/>
    <lineage>
        <taxon>Eukaryota</taxon>
        <taxon>Sar</taxon>
        <taxon>Stramenopiles</taxon>
        <taxon>Oomycota</taxon>
        <taxon>Peronosporomycetes</taxon>
        <taxon>Peronosporales</taxon>
        <taxon>Peronosporaceae</taxon>
        <taxon>Phytophthora</taxon>
    </lineage>
</organism>
<name>D0NB69_PHYIT</name>
<feature type="region of interest" description="Disordered" evidence="1">
    <location>
        <begin position="80"/>
        <end position="100"/>
    </location>
</feature>
<dbReference type="HOGENOM" id="CLU_1839073_0_0_1"/>
<accession>D0NB69</accession>
<feature type="compositionally biased region" description="Basic residues" evidence="1">
    <location>
        <begin position="30"/>
        <end position="40"/>
    </location>
</feature>
<proteinExistence type="predicted"/>